<keyword evidence="2" id="KW-0812">Transmembrane</keyword>
<dbReference type="Gene3D" id="3.10.200.10">
    <property type="entry name" value="Alpha carbonic anhydrase"/>
    <property type="match status" value="1"/>
</dbReference>
<reference evidence="4" key="2">
    <citation type="submission" date="2025-09" db="UniProtKB">
        <authorList>
            <consortium name="Ensembl"/>
        </authorList>
    </citation>
    <scope>IDENTIFICATION</scope>
</reference>
<dbReference type="Pfam" id="PF00194">
    <property type="entry name" value="Carb_anhydrase"/>
    <property type="match status" value="1"/>
</dbReference>
<dbReference type="AlphaFoldDB" id="A0A673GNP4"/>
<evidence type="ECO:0000313" key="5">
    <source>
        <dbReference type="Proteomes" id="UP000472270"/>
    </source>
</evidence>
<dbReference type="Proteomes" id="UP000472270">
    <property type="component" value="Unassembled WGS sequence"/>
</dbReference>
<dbReference type="SUPFAM" id="SSF51069">
    <property type="entry name" value="Carbonic anhydrase"/>
    <property type="match status" value="1"/>
</dbReference>
<evidence type="ECO:0000313" key="4">
    <source>
        <dbReference type="Ensembl" id="ENSSRHP00000015015.1"/>
    </source>
</evidence>
<dbReference type="SMART" id="SM01057">
    <property type="entry name" value="Carb_anhydrase"/>
    <property type="match status" value="1"/>
</dbReference>
<organism evidence="4 5">
    <name type="scientific">Sinocyclocheilus rhinocerous</name>
    <dbReference type="NCBI Taxonomy" id="307959"/>
    <lineage>
        <taxon>Eukaryota</taxon>
        <taxon>Metazoa</taxon>
        <taxon>Chordata</taxon>
        <taxon>Craniata</taxon>
        <taxon>Vertebrata</taxon>
        <taxon>Euteleostomi</taxon>
        <taxon>Actinopterygii</taxon>
        <taxon>Neopterygii</taxon>
        <taxon>Teleostei</taxon>
        <taxon>Ostariophysi</taxon>
        <taxon>Cypriniformes</taxon>
        <taxon>Cyprinidae</taxon>
        <taxon>Cyprininae</taxon>
        <taxon>Sinocyclocheilus</taxon>
    </lineage>
</organism>
<evidence type="ECO:0000256" key="1">
    <source>
        <dbReference type="ARBA" id="ARBA00010718"/>
    </source>
</evidence>
<keyword evidence="5" id="KW-1185">Reference proteome</keyword>
<dbReference type="InterPro" id="IPR023561">
    <property type="entry name" value="Carbonic_anhydrase_a-class"/>
</dbReference>
<dbReference type="InterPro" id="IPR001148">
    <property type="entry name" value="CA_dom"/>
</dbReference>
<feature type="transmembrane region" description="Helical" evidence="2">
    <location>
        <begin position="9"/>
        <end position="27"/>
    </location>
</feature>
<dbReference type="PANTHER" id="PTHR18952">
    <property type="entry name" value="CARBONIC ANHYDRASE"/>
    <property type="match status" value="1"/>
</dbReference>
<evidence type="ECO:0000259" key="3">
    <source>
        <dbReference type="PROSITE" id="PS51144"/>
    </source>
</evidence>
<dbReference type="PROSITE" id="PS51144">
    <property type="entry name" value="ALPHA_CA_2"/>
    <property type="match status" value="1"/>
</dbReference>
<dbReference type="GO" id="GO:0005886">
    <property type="term" value="C:plasma membrane"/>
    <property type="evidence" value="ECO:0007669"/>
    <property type="project" value="TreeGrafter"/>
</dbReference>
<keyword evidence="2" id="KW-0472">Membrane</keyword>
<dbReference type="InterPro" id="IPR036398">
    <property type="entry name" value="CA_dom_sf"/>
</dbReference>
<protein>
    <recommendedName>
        <fullName evidence="3">Alpha-carbonic anhydrase domain-containing protein</fullName>
    </recommendedName>
</protein>
<sequence>KQLLFLHSCIVYVLLYLYCILLYTSVYDSAGTLNQNNWAKKYPSCNNAKQSPINIEESLAHWPFISVMCYLSPVKDNVQSAILQFSECTLSLTFHWKSECIQMMIRFFLFLVQMQIYCYEADVFSGLDEALSAGGKITALAVLFKVSMEALYIYVYFSNFFIGLLPNSTEKYLIYNGSLTTPPCSETVEWIVFKNTVTISDVQVSIMDSFRWSIHHIPDLLKAS</sequence>
<reference evidence="4" key="1">
    <citation type="submission" date="2025-08" db="UniProtKB">
        <authorList>
            <consortium name="Ensembl"/>
        </authorList>
    </citation>
    <scope>IDENTIFICATION</scope>
</reference>
<keyword evidence="2" id="KW-1133">Transmembrane helix</keyword>
<feature type="domain" description="Alpha-carbonic anhydrase" evidence="3">
    <location>
        <begin position="1"/>
        <end position="224"/>
    </location>
</feature>
<accession>A0A673GNP4</accession>
<dbReference type="GO" id="GO:0008270">
    <property type="term" value="F:zinc ion binding"/>
    <property type="evidence" value="ECO:0007669"/>
    <property type="project" value="InterPro"/>
</dbReference>
<evidence type="ECO:0000256" key="2">
    <source>
        <dbReference type="SAM" id="Phobius"/>
    </source>
</evidence>
<name>A0A673GNP4_9TELE</name>
<comment type="similarity">
    <text evidence="1">Belongs to the alpha-carbonic anhydrase family.</text>
</comment>
<dbReference type="GO" id="GO:0004089">
    <property type="term" value="F:carbonate dehydratase activity"/>
    <property type="evidence" value="ECO:0007669"/>
    <property type="project" value="InterPro"/>
</dbReference>
<proteinExistence type="inferred from homology"/>
<dbReference type="Ensembl" id="ENSSRHT00000015516.1">
    <property type="protein sequence ID" value="ENSSRHP00000015015.1"/>
    <property type="gene ID" value="ENSSRHG00000008331.1"/>
</dbReference>
<dbReference type="PANTHER" id="PTHR18952:SF84">
    <property type="entry name" value="CARBONIC ANHYDRASE 14"/>
    <property type="match status" value="1"/>
</dbReference>